<protein>
    <submittedName>
        <fullName evidence="2">Structural protein</fullName>
    </submittedName>
</protein>
<name>A0AAF0D594_9CAUD</name>
<dbReference type="EMBL" id="OQ198719">
    <property type="protein sequence ID" value="WEU69851.1"/>
    <property type="molecule type" value="Genomic_DNA"/>
</dbReference>
<feature type="region of interest" description="Disordered" evidence="1">
    <location>
        <begin position="1"/>
        <end position="35"/>
    </location>
</feature>
<accession>A0AAF0D594</accession>
<evidence type="ECO:0000313" key="3">
    <source>
        <dbReference type="Proteomes" id="UP001269161"/>
    </source>
</evidence>
<keyword evidence="3" id="KW-1185">Reference proteome</keyword>
<reference evidence="2" key="1">
    <citation type="submission" date="2023-01" db="EMBL/GenBank/DDBJ databases">
        <title>New crAssphage isolates infecting Bacteroides cellulosilyticus.</title>
        <authorList>
            <person name="Papudeshi B."/>
            <person name="Vega A.A."/>
            <person name="Souza C."/>
            <person name="Giles S.K."/>
            <person name="Mallawaarachchi V."/>
            <person name="Roach M.J."/>
            <person name="An M."/>
            <person name="Jacobson N."/>
            <person name="McNair K."/>
            <person name="Mora M.F."/>
            <person name="Pastrana K."/>
            <person name="Leigh C."/>
            <person name="Cram C."/>
            <person name="Plewa W.S."/>
            <person name="Grigson S.R."/>
            <person name="Bouras G.S."/>
            <person name="Decewicz P."/>
            <person name="Luque A."/>
            <person name="Droit L."/>
            <person name="Handley S."/>
            <person name="Segall A.M."/>
            <person name="Dinsdale E.A."/>
            <person name="Edwards R.A."/>
        </authorList>
    </citation>
    <scope>NUCLEOTIDE SEQUENCE</scope>
    <source>
        <strain evidence="2">Bc11</strain>
    </source>
</reference>
<organism evidence="2 3">
    <name type="scientific">Caudoviricetes sp. 'Rudgehvirus jaberico'</name>
    <dbReference type="NCBI Taxonomy" id="3028515"/>
    <lineage>
        <taxon>Viruses</taxon>
        <taxon>Duplodnaviria</taxon>
        <taxon>Heunggongvirae</taxon>
        <taxon>Uroviricota</taxon>
        <taxon>Caudoviricetes</taxon>
        <taxon>Crassvirales</taxon>
        <taxon>Intestiviridae</taxon>
        <taxon>Crudevirinae</taxon>
    </lineage>
</organism>
<dbReference type="Proteomes" id="UP001269161">
    <property type="component" value="Segment"/>
</dbReference>
<proteinExistence type="predicted"/>
<feature type="compositionally biased region" description="Low complexity" evidence="1">
    <location>
        <begin position="16"/>
        <end position="35"/>
    </location>
</feature>
<evidence type="ECO:0000313" key="2">
    <source>
        <dbReference type="EMBL" id="WEU69851.1"/>
    </source>
</evidence>
<sequence length="381" mass="43446">MDGLNKNPNNGVNPLKPTAQAPSTTTTTAAAKSSFQAELEKKEGLKDRYEEKRIITIALISDLAIKSVYRQVNAVSIPDRNDTIGSSVLSGRRLMSSVNEINKYMPAILGISPSHPDFITRVSKWFGNISLKIPTGGYELNCNFDWDTKEEYLKYKIEEEKIEAIYDEADKTTPKLLKEAIRKRVDSLTSLEATRALHGMPQNVEHYFTYRHCLLYPHVAKDTAVIHFDQSVRFYIKDEQKDLYRVKKRQQAANIAKRNYLDILDDSKKFRDVFVCYCASTGNNILVSLGLEDEVKQNMLDTYSMQEPEKFNKLFNNRNISLQALIEEAVAKGELLRSDINQNIITPEGNFIGGNMKEAISYLLNPQNEDFKKLLETKIKL</sequence>
<evidence type="ECO:0000256" key="1">
    <source>
        <dbReference type="SAM" id="MobiDB-lite"/>
    </source>
</evidence>
<feature type="compositionally biased region" description="Polar residues" evidence="1">
    <location>
        <begin position="1"/>
        <end position="12"/>
    </location>
</feature>
<dbReference type="RefSeq" id="YP_011108613.1">
    <property type="nucleotide sequence ID" value="NC_091965.1"/>
</dbReference>